<evidence type="ECO:0000256" key="2">
    <source>
        <dbReference type="SAM" id="SignalP"/>
    </source>
</evidence>
<keyword evidence="4" id="KW-1185">Reference proteome</keyword>
<dbReference type="InterPro" id="IPR036359">
    <property type="entry name" value="Thiol_cytolysin_sf"/>
</dbReference>
<feature type="region of interest" description="Disordered" evidence="1">
    <location>
        <begin position="28"/>
        <end position="58"/>
    </location>
</feature>
<dbReference type="AlphaFoldDB" id="A0A967EB48"/>
<dbReference type="Proteomes" id="UP000707206">
    <property type="component" value="Unassembled WGS sequence"/>
</dbReference>
<evidence type="ECO:0000313" key="4">
    <source>
        <dbReference type="Proteomes" id="UP000707206"/>
    </source>
</evidence>
<dbReference type="Gene3D" id="3.30.1040.20">
    <property type="match status" value="1"/>
</dbReference>
<dbReference type="Pfam" id="PF01289">
    <property type="entry name" value="Thiol_cytolysin"/>
    <property type="match status" value="1"/>
</dbReference>
<dbReference type="PRINTS" id="PR01400">
    <property type="entry name" value="TACYTOLYSIN"/>
</dbReference>
<organism evidence="3 4">
    <name type="scientific">Pelagihabitans pacificus</name>
    <dbReference type="NCBI Taxonomy" id="2696054"/>
    <lineage>
        <taxon>Bacteria</taxon>
        <taxon>Pseudomonadati</taxon>
        <taxon>Bacteroidota</taxon>
        <taxon>Flavobacteriia</taxon>
        <taxon>Flavobacteriales</taxon>
        <taxon>Flavobacteriaceae</taxon>
        <taxon>Pelagihabitans</taxon>
    </lineage>
</organism>
<feature type="chain" id="PRO_5037815250" description="Thiol-activated cytolysin" evidence="2">
    <location>
        <begin position="29"/>
        <end position="532"/>
    </location>
</feature>
<dbReference type="Gene3D" id="3.90.840.10">
    <property type="entry name" value="Thiol-activated cytolysin superfamily/Thiol-activated cytolysin, alpha-beta domain"/>
    <property type="match status" value="1"/>
</dbReference>
<feature type="compositionally biased region" description="Acidic residues" evidence="1">
    <location>
        <begin position="44"/>
        <end position="54"/>
    </location>
</feature>
<protein>
    <recommendedName>
        <fullName evidence="5">Thiol-activated cytolysin</fullName>
    </recommendedName>
</protein>
<name>A0A967EB48_9FLAO</name>
<dbReference type="Gene3D" id="3.40.30.40">
    <property type="entry name" value="Perfringolysin"/>
    <property type="match status" value="1"/>
</dbReference>
<dbReference type="RefSeq" id="WP_152574535.1">
    <property type="nucleotide sequence ID" value="NZ_VIKU02000003.1"/>
</dbReference>
<evidence type="ECO:0000256" key="1">
    <source>
        <dbReference type="SAM" id="MobiDB-lite"/>
    </source>
</evidence>
<proteinExistence type="predicted"/>
<dbReference type="InterPro" id="IPR036363">
    <property type="entry name" value="Thiol_cytolysin_ab_sf"/>
</dbReference>
<keyword evidence="2" id="KW-0732">Signal</keyword>
<gene>
    <name evidence="3" type="ORF">FK220_011805</name>
</gene>
<evidence type="ECO:0008006" key="5">
    <source>
        <dbReference type="Google" id="ProtNLM"/>
    </source>
</evidence>
<evidence type="ECO:0000313" key="3">
    <source>
        <dbReference type="EMBL" id="NHF60031.1"/>
    </source>
</evidence>
<dbReference type="GO" id="GO:0015485">
    <property type="term" value="F:cholesterol binding"/>
    <property type="evidence" value="ECO:0007669"/>
    <property type="project" value="InterPro"/>
</dbReference>
<reference evidence="3" key="2">
    <citation type="submission" date="2020-03" db="EMBL/GenBank/DDBJ databases">
        <title>Flavobacteriaceae bacterium strain TP-CH-4, a member of the family Flavobacteriaceae isolated from a deep-sea seamount.</title>
        <authorList>
            <person name="Zhang D.-C."/>
        </authorList>
    </citation>
    <scope>NUCLEOTIDE SEQUENCE</scope>
    <source>
        <strain evidence="3">TP-CH-4</strain>
    </source>
</reference>
<accession>A0A967EB48</accession>
<comment type="caution">
    <text evidence="3">The sequence shown here is derived from an EMBL/GenBank/DDBJ whole genome shotgun (WGS) entry which is preliminary data.</text>
</comment>
<dbReference type="InterPro" id="IPR001869">
    <property type="entry name" value="Thiol_cytolysin"/>
</dbReference>
<sequence length="532" mass="57815">MKTKQVTPRQFFCLLLIGSLLLSFPSCSKDEPAPEPDPISNPDPDPDPEPEPEGNPDLAAINSLISNLSYSTEDLLNVQDTGGAPSEKTKTDERSTTSGPNQGIIETCLTEEYNMESNFDDVAILRPTNGVIYPGALVVGNAGMLDGAPDPLTLGRAPVTLRLDLPGIGEQGNIVVEDPSRNSEVQTKIDNALEWWNANAYQDGYVNASNSSYQATTSYSSKQTSLDVGLNLEWATGAVASQFEYESDTEKRVATMAFKQVFYTVTMDTPETNNPGSVFGPDVTEAQVSAAISSDNPPAYVSSVSYGRIIMFRMETQNTNTSISVDAVLEYASGVSGTGTVNSTYDAVLKNSSITVVTIGGNAEVASEAINAANIEDGPGSLNYILTGENAVYSRNNPGVPIAYTIRYLKDNTLAKMGYTTDYSIQNCGSFNFDHENAVVENNSIYDIRYRFIYKDAGTNNSRTGGFTEVSQNKRSIKSPPNGAHDVEIEFEFQDAFVWRRLGDFNVGYYTRERCYEADGVFQITVKTVNCN</sequence>
<reference evidence="3" key="1">
    <citation type="submission" date="2019-07" db="EMBL/GenBank/DDBJ databases">
        <authorList>
            <person name="De-Chao Zhang Q."/>
        </authorList>
    </citation>
    <scope>NUCLEOTIDE SEQUENCE</scope>
    <source>
        <strain evidence="3">TP-CH-4</strain>
    </source>
</reference>
<feature type="region of interest" description="Disordered" evidence="1">
    <location>
        <begin position="77"/>
        <end position="102"/>
    </location>
</feature>
<dbReference type="EMBL" id="VIKU02000003">
    <property type="protein sequence ID" value="NHF60031.1"/>
    <property type="molecule type" value="Genomic_DNA"/>
</dbReference>
<feature type="signal peptide" evidence="2">
    <location>
        <begin position="1"/>
        <end position="28"/>
    </location>
</feature>
<dbReference type="SUPFAM" id="SSF56978">
    <property type="entry name" value="Perfringolysin"/>
    <property type="match status" value="1"/>
</dbReference>